<name>A0ABS2G8R3_9FIRM</name>
<reference evidence="1 2" key="1">
    <citation type="journal article" date="2021" name="Sci. Rep.">
        <title>The distribution of antibiotic resistance genes in chicken gut microbiota commensals.</title>
        <authorList>
            <person name="Juricova H."/>
            <person name="Matiasovicova J."/>
            <person name="Kubasova T."/>
            <person name="Cejkova D."/>
            <person name="Rychlik I."/>
        </authorList>
    </citation>
    <scope>NUCLEOTIDE SEQUENCE [LARGE SCALE GENOMIC DNA]</scope>
    <source>
        <strain evidence="1 2">An431b</strain>
    </source>
</reference>
<proteinExistence type="predicted"/>
<accession>A0ABS2G8R3</accession>
<dbReference type="Proteomes" id="UP000729290">
    <property type="component" value="Unassembled WGS sequence"/>
</dbReference>
<organism evidence="1 2">
    <name type="scientific">Anaerotignum lactatifermentans</name>
    <dbReference type="NCBI Taxonomy" id="160404"/>
    <lineage>
        <taxon>Bacteria</taxon>
        <taxon>Bacillati</taxon>
        <taxon>Bacillota</taxon>
        <taxon>Clostridia</taxon>
        <taxon>Lachnospirales</taxon>
        <taxon>Anaerotignaceae</taxon>
        <taxon>Anaerotignum</taxon>
    </lineage>
</organism>
<gene>
    <name evidence="1" type="ORF">H9X83_06695</name>
</gene>
<comment type="caution">
    <text evidence="1">The sequence shown here is derived from an EMBL/GenBank/DDBJ whole genome shotgun (WGS) entry which is preliminary data.</text>
</comment>
<keyword evidence="2" id="KW-1185">Reference proteome</keyword>
<evidence type="ECO:0000313" key="1">
    <source>
        <dbReference type="EMBL" id="MBM6877846.1"/>
    </source>
</evidence>
<dbReference type="RefSeq" id="WP_205133682.1">
    <property type="nucleotide sequence ID" value="NZ_JACSNT010000007.1"/>
</dbReference>
<protein>
    <submittedName>
        <fullName evidence="1">Uncharacterized protein</fullName>
    </submittedName>
</protein>
<evidence type="ECO:0000313" key="2">
    <source>
        <dbReference type="Proteomes" id="UP000729290"/>
    </source>
</evidence>
<dbReference type="EMBL" id="JACSNV010000007">
    <property type="protein sequence ID" value="MBM6877846.1"/>
    <property type="molecule type" value="Genomic_DNA"/>
</dbReference>
<sequence length="117" mass="13258">MMKEITVGELKKMTDKEGLILQGCGGDLKEWEDGVNELLTESGILLEGDTFKNVYVFENEGLTNLLFDMDDVKLDVGKLAMWRINTHQQFGGTWLSDYLTNRFGIGEDMESSMEPEL</sequence>